<accession>A0A1I5S8E8</accession>
<organism evidence="1 2">
    <name type="scientific">Actinomadura madurae</name>
    <dbReference type="NCBI Taxonomy" id="1993"/>
    <lineage>
        <taxon>Bacteria</taxon>
        <taxon>Bacillati</taxon>
        <taxon>Actinomycetota</taxon>
        <taxon>Actinomycetes</taxon>
        <taxon>Streptosporangiales</taxon>
        <taxon>Thermomonosporaceae</taxon>
        <taxon>Actinomadura</taxon>
    </lineage>
</organism>
<dbReference type="EMBL" id="FOVH01000016">
    <property type="protein sequence ID" value="SFP66959.1"/>
    <property type="molecule type" value="Genomic_DNA"/>
</dbReference>
<dbReference type="AlphaFoldDB" id="A0A1I5S8E8"/>
<dbReference type="RefSeq" id="WP_157419387.1">
    <property type="nucleotide sequence ID" value="NZ_CP083237.1"/>
</dbReference>
<dbReference type="STRING" id="1993.SAMN04489713_11673"/>
<reference evidence="1 2" key="1">
    <citation type="submission" date="2016-10" db="EMBL/GenBank/DDBJ databases">
        <authorList>
            <person name="de Groot N.N."/>
        </authorList>
    </citation>
    <scope>NUCLEOTIDE SEQUENCE [LARGE SCALE GENOMIC DNA]</scope>
    <source>
        <strain evidence="1 2">DSM 43067</strain>
    </source>
</reference>
<protein>
    <submittedName>
        <fullName evidence="1">Uncharacterized protein</fullName>
    </submittedName>
</protein>
<dbReference type="GeneID" id="99650853"/>
<sequence>MFPQKSSNIPQWLAGIAVAIFAINNPEKAAALVNQVIHAITTFSGSLG</sequence>
<evidence type="ECO:0000313" key="2">
    <source>
        <dbReference type="Proteomes" id="UP000183413"/>
    </source>
</evidence>
<proteinExistence type="predicted"/>
<gene>
    <name evidence="1" type="ORF">SAMN04489713_11673</name>
</gene>
<evidence type="ECO:0000313" key="1">
    <source>
        <dbReference type="EMBL" id="SFP66959.1"/>
    </source>
</evidence>
<dbReference type="InParanoid" id="A0A1I5S8E8"/>
<dbReference type="Proteomes" id="UP000183413">
    <property type="component" value="Unassembled WGS sequence"/>
</dbReference>
<keyword evidence="2" id="KW-1185">Reference proteome</keyword>
<name>A0A1I5S8E8_9ACTN</name>